<sequence length="701" mass="78261">MTSGTALEQAMKQAAQRAAQLTWTRSRSVALGQLPGPPLATPQRNTNGEDELDGVPLEDNELEELMDDTAMVLQGPLIGSNNDDGVSWRPSADKGKERALSPTSPTPSREGDQYTDRFSEPETQDPHVGGGRRENASKIPLRGGVHSKNPMGERGTQETIFPAANQSLNDRVDQLHADGRYSEAKALQAYIENQSAESTRGENGERIPAAGGSGLPNVRPYTLVAEELSSNTESSVTVPLAGQIRQEVVAQPRPTHLNPLPARTQNHALYSTHIAPGPTQTSRPAPKFTSAPLGPTGLAPPLYQHHEAPLRAQPAPVYAPAQTITMSCKLPTQRRFEETPYVNRSELIPQLTQEDIDEAEQVKVLMAAKKGWMVLRNGDVVENGRLLVADTTEEMEKGLPQLSPVLTHWLKTFKSYIPLTAFDKYFLMDDQTEWSRRKAPTESEIDDGSASLRVYGGQPPPDELTMQFEEWIDCIGLYIKYVEEAGWQTLSERFAGHKNVVIGLRDDFGWMVSLRYCVRIRLGVMLETIDNRIRNFSKLQTAIFEAARIQADTQHERAYRTNPYAGGGPLAHLNPSSGLPKSSTLASTAKKTTYDTVYQKAVTTTPSYSQPSTQGTWIPLAQWRTMSTEQRQVAMMGREGRLNYRRWEDDCGRYKESYRECDRNGGREHYRRDDRSKYRRRSSLRSRSPRGSKGKGRNNRQ</sequence>
<dbReference type="RefSeq" id="XP_007407947.1">
    <property type="nucleotide sequence ID" value="XM_007407885.1"/>
</dbReference>
<dbReference type="Proteomes" id="UP000001072">
    <property type="component" value="Unassembled WGS sequence"/>
</dbReference>
<feature type="compositionally biased region" description="Basic and acidic residues" evidence="1">
    <location>
        <begin position="661"/>
        <end position="676"/>
    </location>
</feature>
<accession>F4RF97</accession>
<feature type="compositionally biased region" description="Basic and acidic residues" evidence="1">
    <location>
        <begin position="109"/>
        <end position="120"/>
    </location>
</feature>
<dbReference type="AlphaFoldDB" id="F4RF97"/>
<feature type="region of interest" description="Disordered" evidence="1">
    <location>
        <begin position="276"/>
        <end position="298"/>
    </location>
</feature>
<dbReference type="OrthoDB" id="2515167at2759"/>
<feature type="compositionally biased region" description="Basic residues" evidence="1">
    <location>
        <begin position="677"/>
        <end position="701"/>
    </location>
</feature>
<keyword evidence="3" id="KW-1185">Reference proteome</keyword>
<dbReference type="VEuPathDB" id="FungiDB:MELLADRAFT_84306"/>
<feature type="region of interest" description="Disordered" evidence="1">
    <location>
        <begin position="194"/>
        <end position="214"/>
    </location>
</feature>
<name>F4RF97_MELLP</name>
<reference evidence="3" key="1">
    <citation type="journal article" date="2011" name="Proc. Natl. Acad. Sci. U.S.A.">
        <title>Obligate biotrophy features unraveled by the genomic analysis of rust fungi.</title>
        <authorList>
            <person name="Duplessis S."/>
            <person name="Cuomo C.A."/>
            <person name="Lin Y.-C."/>
            <person name="Aerts A."/>
            <person name="Tisserant E."/>
            <person name="Veneault-Fourrey C."/>
            <person name="Joly D.L."/>
            <person name="Hacquard S."/>
            <person name="Amselem J."/>
            <person name="Cantarel B.L."/>
            <person name="Chiu R."/>
            <person name="Coutinho P.M."/>
            <person name="Feau N."/>
            <person name="Field M."/>
            <person name="Frey P."/>
            <person name="Gelhaye E."/>
            <person name="Goldberg J."/>
            <person name="Grabherr M.G."/>
            <person name="Kodira C.D."/>
            <person name="Kohler A."/>
            <person name="Kuees U."/>
            <person name="Lindquist E.A."/>
            <person name="Lucas S.M."/>
            <person name="Mago R."/>
            <person name="Mauceli E."/>
            <person name="Morin E."/>
            <person name="Murat C."/>
            <person name="Pangilinan J.L."/>
            <person name="Park R."/>
            <person name="Pearson M."/>
            <person name="Quesneville H."/>
            <person name="Rouhier N."/>
            <person name="Sakthikumar S."/>
            <person name="Salamov A.A."/>
            <person name="Schmutz J."/>
            <person name="Selles B."/>
            <person name="Shapiro H."/>
            <person name="Tanguay P."/>
            <person name="Tuskan G.A."/>
            <person name="Henrissat B."/>
            <person name="Van de Peer Y."/>
            <person name="Rouze P."/>
            <person name="Ellis J.G."/>
            <person name="Dodds P.N."/>
            <person name="Schein J.E."/>
            <person name="Zhong S."/>
            <person name="Hamelin R.C."/>
            <person name="Grigoriev I.V."/>
            <person name="Szabo L.J."/>
            <person name="Martin F."/>
        </authorList>
    </citation>
    <scope>NUCLEOTIDE SEQUENCE [LARGE SCALE GENOMIC DNA]</scope>
    <source>
        <strain evidence="3">98AG31 / pathotype 3-4-7</strain>
    </source>
</reference>
<dbReference type="KEGG" id="mlr:MELLADRAFT_84306"/>
<evidence type="ECO:0000313" key="2">
    <source>
        <dbReference type="EMBL" id="EGG08973.1"/>
    </source>
</evidence>
<feature type="region of interest" description="Disordered" evidence="1">
    <location>
        <begin position="73"/>
        <end position="155"/>
    </location>
</feature>
<dbReference type="GeneID" id="18933433"/>
<feature type="region of interest" description="Disordered" evidence="1">
    <location>
        <begin position="28"/>
        <end position="55"/>
    </location>
</feature>
<protein>
    <submittedName>
        <fullName evidence="2">Uncharacterized protein</fullName>
    </submittedName>
</protein>
<dbReference type="InParanoid" id="F4RF97"/>
<dbReference type="HOGENOM" id="CLU_027286_0_0_1"/>
<proteinExistence type="predicted"/>
<evidence type="ECO:0000256" key="1">
    <source>
        <dbReference type="SAM" id="MobiDB-lite"/>
    </source>
</evidence>
<dbReference type="EMBL" id="GL883099">
    <property type="protein sequence ID" value="EGG08973.1"/>
    <property type="molecule type" value="Genomic_DNA"/>
</dbReference>
<organism evidence="3">
    <name type="scientific">Melampsora larici-populina (strain 98AG31 / pathotype 3-4-7)</name>
    <name type="common">Poplar leaf rust fungus</name>
    <dbReference type="NCBI Taxonomy" id="747676"/>
    <lineage>
        <taxon>Eukaryota</taxon>
        <taxon>Fungi</taxon>
        <taxon>Dikarya</taxon>
        <taxon>Basidiomycota</taxon>
        <taxon>Pucciniomycotina</taxon>
        <taxon>Pucciniomycetes</taxon>
        <taxon>Pucciniales</taxon>
        <taxon>Melampsoraceae</taxon>
        <taxon>Melampsora</taxon>
    </lineage>
</organism>
<evidence type="ECO:0000313" key="3">
    <source>
        <dbReference type="Proteomes" id="UP000001072"/>
    </source>
</evidence>
<gene>
    <name evidence="2" type="ORF">MELLADRAFT_84306</name>
</gene>
<feature type="region of interest" description="Disordered" evidence="1">
    <location>
        <begin position="661"/>
        <end position="701"/>
    </location>
</feature>